<feature type="binding site" evidence="11">
    <location>
        <position position="127"/>
    </location>
    <ligand>
        <name>ATP</name>
        <dbReference type="ChEBI" id="CHEBI:30616"/>
    </ligand>
</feature>
<dbReference type="EMBL" id="JYFN01000039">
    <property type="protein sequence ID" value="KJE21302.1"/>
    <property type="molecule type" value="Genomic_DNA"/>
</dbReference>
<keyword evidence="9 11" id="KW-0057">Aromatic amino acid biosynthesis</keyword>
<dbReference type="GO" id="GO:0005524">
    <property type="term" value="F:ATP binding"/>
    <property type="evidence" value="ECO:0007669"/>
    <property type="project" value="UniProtKB-UniRule"/>
</dbReference>
<dbReference type="AlphaFoldDB" id="A0A0D8BD46"/>
<comment type="function">
    <text evidence="11">Catalyzes the specific phosphorylation of the 3-hydroxyl group of shikimic acid using ATP as a cosubstrate.</text>
</comment>
<dbReference type="RefSeq" id="WP_044886893.1">
    <property type="nucleotide sequence ID" value="NZ_JYFN01000039.1"/>
</dbReference>
<keyword evidence="6 11" id="KW-0547">Nucleotide-binding</keyword>
<reference evidence="13" key="1">
    <citation type="submission" date="2015-02" db="EMBL/GenBank/DDBJ databases">
        <title>Draft Genome of Frankia sp. CpI1-S.</title>
        <authorList>
            <person name="Oshone R.T."/>
            <person name="Ngom M."/>
            <person name="Ghodhbane-Gtari F."/>
            <person name="Gtari M."/>
            <person name="Morris K."/>
            <person name="Thomas K."/>
            <person name="Sen A."/>
            <person name="Tisa L.S."/>
        </authorList>
    </citation>
    <scope>NUCLEOTIDE SEQUENCE [LARGE SCALE GENOMIC DNA]</scope>
    <source>
        <strain evidence="13">CpI1-S</strain>
    </source>
</reference>
<dbReference type="Proteomes" id="UP000032545">
    <property type="component" value="Unassembled WGS sequence"/>
</dbReference>
<dbReference type="GO" id="GO:0004765">
    <property type="term" value="F:shikimate kinase activity"/>
    <property type="evidence" value="ECO:0007669"/>
    <property type="project" value="UniProtKB-UniRule"/>
</dbReference>
<dbReference type="InterPro" id="IPR023000">
    <property type="entry name" value="Shikimate_kinase_CS"/>
</dbReference>
<dbReference type="GO" id="GO:0009423">
    <property type="term" value="P:chorismate biosynthetic process"/>
    <property type="evidence" value="ECO:0007669"/>
    <property type="project" value="UniProtKB-UniRule"/>
</dbReference>
<comment type="subunit">
    <text evidence="11">Monomer.</text>
</comment>
<keyword evidence="5 11" id="KW-0808">Transferase</keyword>
<dbReference type="Gene3D" id="3.40.50.300">
    <property type="entry name" value="P-loop containing nucleotide triphosphate hydrolases"/>
    <property type="match status" value="1"/>
</dbReference>
<gene>
    <name evidence="11" type="primary">aroK</name>
    <name evidence="12" type="ORF">FF36_04350</name>
</gene>
<dbReference type="PANTHER" id="PTHR21087:SF16">
    <property type="entry name" value="SHIKIMATE KINASE 1, CHLOROPLASTIC"/>
    <property type="match status" value="1"/>
</dbReference>
<comment type="similarity">
    <text evidence="2 11">Belongs to the shikimate kinase family.</text>
</comment>
<reference evidence="12 13" key="2">
    <citation type="journal article" date="2016" name="Genome Announc.">
        <title>Permanent Draft Genome Sequences for Two Variants of Frankia sp. Strain CpI1, the First Frankia Strain Isolated from Root Nodules of Comptonia peregrina.</title>
        <authorList>
            <person name="Oshone R."/>
            <person name="Hurst S.G.IV."/>
            <person name="Abebe-Akele F."/>
            <person name="Simpson S."/>
            <person name="Morris K."/>
            <person name="Thomas W.K."/>
            <person name="Tisa L.S."/>
        </authorList>
    </citation>
    <scope>NUCLEOTIDE SEQUENCE [LARGE SCALE GENOMIC DNA]</scope>
    <source>
        <strain evidence="13">CpI1-S</strain>
    </source>
</reference>
<dbReference type="GO" id="GO:0005829">
    <property type="term" value="C:cytosol"/>
    <property type="evidence" value="ECO:0007669"/>
    <property type="project" value="TreeGrafter"/>
</dbReference>
<dbReference type="InterPro" id="IPR027417">
    <property type="entry name" value="P-loop_NTPase"/>
</dbReference>
<dbReference type="GO" id="GO:0008652">
    <property type="term" value="P:amino acid biosynthetic process"/>
    <property type="evidence" value="ECO:0007669"/>
    <property type="project" value="UniProtKB-KW"/>
</dbReference>
<evidence type="ECO:0000256" key="9">
    <source>
        <dbReference type="ARBA" id="ARBA00023141"/>
    </source>
</evidence>
<feature type="binding site" evidence="11">
    <location>
        <position position="90"/>
    </location>
    <ligand>
        <name>substrate</name>
    </ligand>
</feature>
<feature type="binding site" evidence="11">
    <location>
        <begin position="22"/>
        <end position="27"/>
    </location>
    <ligand>
        <name>ATP</name>
        <dbReference type="ChEBI" id="CHEBI:30616"/>
    </ligand>
</feature>
<dbReference type="InterPro" id="IPR000623">
    <property type="entry name" value="Shikimate_kinase/TSH1"/>
</dbReference>
<sequence>MVGEAAPAAPAGPRAVLVGAPGAGKTTVGTRLAQRWGVGFRDTDADVEAELGRSVADIFIEFGEEYFRAAEARAVAAALAEHRGIVALGGGAVLDADTRALLAGHRVVYLEVGVSDAVRRVGLARDRPLLVEGPRARLAALLKARQPLYAEVAAVVIDTAGREPNEVADLVAAALAELPTPPAPAASVRIPR</sequence>
<evidence type="ECO:0000256" key="7">
    <source>
        <dbReference type="ARBA" id="ARBA00022777"/>
    </source>
</evidence>
<keyword evidence="4 11" id="KW-0028">Amino-acid biosynthesis</keyword>
<dbReference type="PANTHER" id="PTHR21087">
    <property type="entry name" value="SHIKIMATE KINASE"/>
    <property type="match status" value="1"/>
</dbReference>
<evidence type="ECO:0000256" key="10">
    <source>
        <dbReference type="ARBA" id="ARBA00048567"/>
    </source>
</evidence>
<dbReference type="HAMAP" id="MF_00109">
    <property type="entry name" value="Shikimate_kinase"/>
    <property type="match status" value="1"/>
</dbReference>
<name>A0A0D8BD46_9ACTN</name>
<dbReference type="Pfam" id="PF01202">
    <property type="entry name" value="SKI"/>
    <property type="match status" value="1"/>
</dbReference>
<comment type="caution">
    <text evidence="12">The sequence shown here is derived from an EMBL/GenBank/DDBJ whole genome shotgun (WGS) entry which is preliminary data.</text>
</comment>
<keyword evidence="8 11" id="KW-0067">ATP-binding</keyword>
<keyword evidence="13" id="KW-1185">Reference proteome</keyword>
<dbReference type="PRINTS" id="PR01100">
    <property type="entry name" value="SHIKIMTKNASE"/>
</dbReference>
<evidence type="ECO:0000313" key="13">
    <source>
        <dbReference type="Proteomes" id="UP000032545"/>
    </source>
</evidence>
<keyword evidence="11" id="KW-0963">Cytoplasm</keyword>
<evidence type="ECO:0000256" key="6">
    <source>
        <dbReference type="ARBA" id="ARBA00022741"/>
    </source>
</evidence>
<evidence type="ECO:0000256" key="11">
    <source>
        <dbReference type="HAMAP-Rule" id="MF_00109"/>
    </source>
</evidence>
<dbReference type="PROSITE" id="PS01128">
    <property type="entry name" value="SHIKIMATE_KINASE"/>
    <property type="match status" value="1"/>
</dbReference>
<evidence type="ECO:0000256" key="5">
    <source>
        <dbReference type="ARBA" id="ARBA00022679"/>
    </source>
</evidence>
<evidence type="ECO:0000256" key="8">
    <source>
        <dbReference type="ARBA" id="ARBA00022840"/>
    </source>
</evidence>
<dbReference type="OrthoDB" id="9800332at2"/>
<evidence type="ECO:0000256" key="1">
    <source>
        <dbReference type="ARBA" id="ARBA00004842"/>
    </source>
</evidence>
<proteinExistence type="inferred from homology"/>
<evidence type="ECO:0000313" key="12">
    <source>
        <dbReference type="EMBL" id="KJE21302.1"/>
    </source>
</evidence>
<feature type="binding site" evidence="11">
    <location>
        <position position="44"/>
    </location>
    <ligand>
        <name>substrate</name>
    </ligand>
</feature>
<comment type="catalytic activity">
    <reaction evidence="10 11">
        <text>shikimate + ATP = 3-phosphoshikimate + ADP + H(+)</text>
        <dbReference type="Rhea" id="RHEA:13121"/>
        <dbReference type="ChEBI" id="CHEBI:15378"/>
        <dbReference type="ChEBI" id="CHEBI:30616"/>
        <dbReference type="ChEBI" id="CHEBI:36208"/>
        <dbReference type="ChEBI" id="CHEBI:145989"/>
        <dbReference type="ChEBI" id="CHEBI:456216"/>
        <dbReference type="EC" id="2.7.1.71"/>
    </reaction>
</comment>
<feature type="binding site" evidence="11">
    <location>
        <position position="145"/>
    </location>
    <ligand>
        <name>substrate</name>
    </ligand>
</feature>
<feature type="binding site" evidence="11">
    <location>
        <position position="162"/>
    </location>
    <ligand>
        <name>ATP</name>
        <dbReference type="ChEBI" id="CHEBI:30616"/>
    </ligand>
</feature>
<dbReference type="PATRIC" id="fig|1502723.3.peg.4078"/>
<dbReference type="EC" id="2.7.1.71" evidence="3 11"/>
<dbReference type="UniPathway" id="UPA00053">
    <property type="reaction ID" value="UER00088"/>
</dbReference>
<keyword evidence="7 11" id="KW-0418">Kinase</keyword>
<organism evidence="12 13">
    <name type="scientific">Frankia torreyi</name>
    <dbReference type="NCBI Taxonomy" id="1856"/>
    <lineage>
        <taxon>Bacteria</taxon>
        <taxon>Bacillati</taxon>
        <taxon>Actinomycetota</taxon>
        <taxon>Actinomycetes</taxon>
        <taxon>Frankiales</taxon>
        <taxon>Frankiaceae</taxon>
        <taxon>Frankia</taxon>
    </lineage>
</organism>
<dbReference type="InterPro" id="IPR031322">
    <property type="entry name" value="Shikimate/glucono_kinase"/>
</dbReference>
<evidence type="ECO:0000256" key="3">
    <source>
        <dbReference type="ARBA" id="ARBA00012154"/>
    </source>
</evidence>
<dbReference type="GO" id="GO:0009073">
    <property type="term" value="P:aromatic amino acid family biosynthetic process"/>
    <property type="evidence" value="ECO:0007669"/>
    <property type="project" value="UniProtKB-KW"/>
</dbReference>
<keyword evidence="11" id="KW-0460">Magnesium</keyword>
<comment type="cofactor">
    <cofactor evidence="11">
        <name>Mg(2+)</name>
        <dbReference type="ChEBI" id="CHEBI:18420"/>
    </cofactor>
    <text evidence="11">Binds 1 Mg(2+) ion per subunit.</text>
</comment>
<dbReference type="GO" id="GO:0000287">
    <property type="term" value="F:magnesium ion binding"/>
    <property type="evidence" value="ECO:0007669"/>
    <property type="project" value="UniProtKB-UniRule"/>
</dbReference>
<accession>A0A0D8BD46</accession>
<dbReference type="SUPFAM" id="SSF52540">
    <property type="entry name" value="P-loop containing nucleoside triphosphate hydrolases"/>
    <property type="match status" value="1"/>
</dbReference>
<keyword evidence="11" id="KW-0479">Metal-binding</keyword>
<evidence type="ECO:0000256" key="4">
    <source>
        <dbReference type="ARBA" id="ARBA00022605"/>
    </source>
</evidence>
<evidence type="ECO:0000256" key="2">
    <source>
        <dbReference type="ARBA" id="ARBA00006997"/>
    </source>
</evidence>
<protein>
    <recommendedName>
        <fullName evidence="3 11">Shikimate kinase</fullName>
        <shortName evidence="11">SK</shortName>
        <ecNumber evidence="3 11">2.7.1.71</ecNumber>
    </recommendedName>
</protein>
<feature type="binding site" evidence="11">
    <location>
        <position position="68"/>
    </location>
    <ligand>
        <name>substrate</name>
    </ligand>
</feature>
<dbReference type="CDD" id="cd00464">
    <property type="entry name" value="SK"/>
    <property type="match status" value="1"/>
</dbReference>
<comment type="pathway">
    <text evidence="1 11">Metabolic intermediate biosynthesis; chorismate biosynthesis; chorismate from D-erythrose 4-phosphate and phosphoenolpyruvate: step 5/7.</text>
</comment>
<feature type="binding site" evidence="11">
    <location>
        <position position="26"/>
    </location>
    <ligand>
        <name>Mg(2+)</name>
        <dbReference type="ChEBI" id="CHEBI:18420"/>
    </ligand>
</feature>
<comment type="subcellular location">
    <subcellularLocation>
        <location evidence="11">Cytoplasm</location>
    </subcellularLocation>
</comment>